<evidence type="ECO:0000256" key="10">
    <source>
        <dbReference type="RuleBase" id="RU003719"/>
    </source>
</evidence>
<dbReference type="EMBL" id="JAIWYP010000013">
    <property type="protein sequence ID" value="KAH3714868.1"/>
    <property type="molecule type" value="Genomic_DNA"/>
</dbReference>
<dbReference type="SUPFAM" id="SSF51735">
    <property type="entry name" value="NAD(P)-binding Rossmann-fold domains"/>
    <property type="match status" value="1"/>
</dbReference>
<comment type="pathway">
    <text evidence="1">Amino-acid biosynthesis; L-serine biosynthesis; L-serine from 3-phospho-D-glycerate: step 1/3.</text>
</comment>
<dbReference type="InterPro" id="IPR029009">
    <property type="entry name" value="ASB_dom_sf"/>
</dbReference>
<feature type="domain" description="D-3-phosphoglycerate dehydrogenase ASB" evidence="13">
    <location>
        <begin position="235"/>
        <end position="338"/>
    </location>
</feature>
<dbReference type="InterPro" id="IPR036291">
    <property type="entry name" value="NAD(P)-bd_dom_sf"/>
</dbReference>
<comment type="subunit">
    <text evidence="3">Homotetramer.</text>
</comment>
<feature type="domain" description="D-isomer specific 2-hydroxyacid dehydrogenase catalytic" evidence="11">
    <location>
        <begin position="1"/>
        <end position="222"/>
    </location>
</feature>
<evidence type="ECO:0000256" key="5">
    <source>
        <dbReference type="ARBA" id="ARBA00022553"/>
    </source>
</evidence>
<evidence type="ECO:0000256" key="7">
    <source>
        <dbReference type="ARBA" id="ARBA00023002"/>
    </source>
</evidence>
<comment type="catalytic activity">
    <reaction evidence="9">
        <text>(2R)-3-phosphoglycerate + NAD(+) = 3-phosphooxypyruvate + NADH + H(+)</text>
        <dbReference type="Rhea" id="RHEA:12641"/>
        <dbReference type="ChEBI" id="CHEBI:15378"/>
        <dbReference type="ChEBI" id="CHEBI:18110"/>
        <dbReference type="ChEBI" id="CHEBI:57540"/>
        <dbReference type="ChEBI" id="CHEBI:57945"/>
        <dbReference type="ChEBI" id="CHEBI:58272"/>
        <dbReference type="EC" id="1.1.1.95"/>
    </reaction>
</comment>
<dbReference type="Gene3D" id="3.40.50.720">
    <property type="entry name" value="NAD(P)-binding Rossmann-like Domain"/>
    <property type="match status" value="2"/>
</dbReference>
<dbReference type="GO" id="GO:0004617">
    <property type="term" value="F:phosphoglycerate dehydrogenase activity"/>
    <property type="evidence" value="ECO:0007669"/>
    <property type="project" value="UniProtKB-EC"/>
</dbReference>
<organism evidence="14 15">
    <name type="scientific">Dreissena polymorpha</name>
    <name type="common">Zebra mussel</name>
    <name type="synonym">Mytilus polymorpha</name>
    <dbReference type="NCBI Taxonomy" id="45954"/>
    <lineage>
        <taxon>Eukaryota</taxon>
        <taxon>Metazoa</taxon>
        <taxon>Spiralia</taxon>
        <taxon>Lophotrochozoa</taxon>
        <taxon>Mollusca</taxon>
        <taxon>Bivalvia</taxon>
        <taxon>Autobranchia</taxon>
        <taxon>Heteroconchia</taxon>
        <taxon>Euheterodonta</taxon>
        <taxon>Imparidentia</taxon>
        <taxon>Neoheterodontei</taxon>
        <taxon>Myida</taxon>
        <taxon>Dreissenoidea</taxon>
        <taxon>Dreissenidae</taxon>
        <taxon>Dreissena</taxon>
    </lineage>
</organism>
<dbReference type="Pfam" id="PF02826">
    <property type="entry name" value="2-Hacid_dh_C"/>
    <property type="match status" value="1"/>
</dbReference>
<evidence type="ECO:0000313" key="14">
    <source>
        <dbReference type="EMBL" id="KAH3714868.1"/>
    </source>
</evidence>
<dbReference type="Gene3D" id="3.30.1330.90">
    <property type="entry name" value="D-3-phosphoglycerate dehydrogenase, domain 3"/>
    <property type="match status" value="1"/>
</dbReference>
<evidence type="ECO:0000259" key="13">
    <source>
        <dbReference type="Pfam" id="PF19304"/>
    </source>
</evidence>
<dbReference type="PROSITE" id="PS00065">
    <property type="entry name" value="D_2_HYDROXYACID_DH_1"/>
    <property type="match status" value="1"/>
</dbReference>
<evidence type="ECO:0000259" key="12">
    <source>
        <dbReference type="Pfam" id="PF02826"/>
    </source>
</evidence>
<dbReference type="GO" id="GO:0051287">
    <property type="term" value="F:NAD binding"/>
    <property type="evidence" value="ECO:0007669"/>
    <property type="project" value="InterPro"/>
</dbReference>
<evidence type="ECO:0000256" key="8">
    <source>
        <dbReference type="ARBA" id="ARBA00023027"/>
    </source>
</evidence>
<dbReference type="InterPro" id="IPR006139">
    <property type="entry name" value="D-isomer_2_OHA_DH_cat_dom"/>
</dbReference>
<gene>
    <name evidence="14" type="ORF">DPMN_057570</name>
</gene>
<protein>
    <recommendedName>
        <fullName evidence="4">phosphoglycerate dehydrogenase</fullName>
        <ecNumber evidence="4">1.1.1.95</ecNumber>
    </recommendedName>
</protein>
<evidence type="ECO:0000256" key="4">
    <source>
        <dbReference type="ARBA" id="ARBA00013143"/>
    </source>
</evidence>
<comment type="similarity">
    <text evidence="2 10">Belongs to the D-isomer specific 2-hydroxyacid dehydrogenase family.</text>
</comment>
<dbReference type="FunFam" id="3.40.50.720:FF:000021">
    <property type="entry name" value="D-3-phosphoglycerate dehydrogenase"/>
    <property type="match status" value="1"/>
</dbReference>
<evidence type="ECO:0000256" key="2">
    <source>
        <dbReference type="ARBA" id="ARBA00005854"/>
    </source>
</evidence>
<accession>A0A9D4C0G7</accession>
<keyword evidence="7 10" id="KW-0560">Oxidoreductase</keyword>
<evidence type="ECO:0000313" key="15">
    <source>
        <dbReference type="Proteomes" id="UP000828390"/>
    </source>
</evidence>
<keyword evidence="6" id="KW-0007">Acetylation</keyword>
<dbReference type="CDD" id="cd12173">
    <property type="entry name" value="PGDH_4"/>
    <property type="match status" value="1"/>
</dbReference>
<proteinExistence type="inferred from homology"/>
<keyword evidence="8" id="KW-0520">NAD</keyword>
<evidence type="ECO:0000256" key="6">
    <source>
        <dbReference type="ARBA" id="ARBA00022990"/>
    </source>
</evidence>
<dbReference type="Pfam" id="PF00389">
    <property type="entry name" value="2-Hacid_dh"/>
    <property type="match status" value="1"/>
</dbReference>
<evidence type="ECO:0000256" key="3">
    <source>
        <dbReference type="ARBA" id="ARBA00011881"/>
    </source>
</evidence>
<name>A0A9D4C0G7_DREPO</name>
<dbReference type="SUPFAM" id="SSF143548">
    <property type="entry name" value="Serine metabolism enzymes domain"/>
    <property type="match status" value="1"/>
</dbReference>
<reference evidence="14" key="2">
    <citation type="submission" date="2020-11" db="EMBL/GenBank/DDBJ databases">
        <authorList>
            <person name="McCartney M.A."/>
            <person name="Auch B."/>
            <person name="Kono T."/>
            <person name="Mallez S."/>
            <person name="Becker A."/>
            <person name="Gohl D.M."/>
            <person name="Silverstein K.A.T."/>
            <person name="Koren S."/>
            <person name="Bechman K.B."/>
            <person name="Herman A."/>
            <person name="Abrahante J.E."/>
            <person name="Garbe J."/>
        </authorList>
    </citation>
    <scope>NUCLEOTIDE SEQUENCE</scope>
    <source>
        <strain evidence="14">Duluth1</strain>
        <tissue evidence="14">Whole animal</tissue>
    </source>
</reference>
<feature type="domain" description="D-isomer specific 2-hydroxyacid dehydrogenase NAD-binding" evidence="12">
    <location>
        <begin position="17"/>
        <end position="190"/>
    </location>
</feature>
<sequence length="435" mass="45451">MNTPGGNTLSAAEHTCALICCLSRDIPNAVATMRAGKWDRKNFMGSELYGKTLGIIGLGRIGKEVALRMQSFGMTTIGYDPIIPGTVSAEFGVEWMELEHLWPRVDYITVHTPLIPQTTNLINDAVFAKCKARVRVVNCARGGIIDEDALLKALESGQCGGAGLDVYINEPPTDYKLAQHPKVIATPHLGASTVEAQKRVAVEIAEQFVDLMKGKSLFGAINAQAMNNALSPDTRPWVELGRCLGTLLGKLGVNPKHGVSLLAYGQVLKNAGQYLSAAVLAGLLGNSTHCGCEGLNLNLVSAPALAKKLGIQVQVSMHDIATNFHGPLVLVTIDNQTVGGTASGGQPLLESINGTQFSPLAALSGQVIVFKASADPGLLATIAGLIAGKGAHIQGLSVSGHKGGTQWGVVNLQTAPEVGLHGISAAVQSAFSISF</sequence>
<evidence type="ECO:0000256" key="1">
    <source>
        <dbReference type="ARBA" id="ARBA00005216"/>
    </source>
</evidence>
<evidence type="ECO:0000256" key="9">
    <source>
        <dbReference type="ARBA" id="ARBA00048731"/>
    </source>
</evidence>
<dbReference type="PANTHER" id="PTHR42938">
    <property type="entry name" value="FORMATE DEHYDROGENASE 1"/>
    <property type="match status" value="1"/>
</dbReference>
<dbReference type="PANTHER" id="PTHR42938:SF22">
    <property type="entry name" value="D-3-PHOSPHOGLYCERATE DEHYDROGENASE"/>
    <property type="match status" value="1"/>
</dbReference>
<dbReference type="Pfam" id="PF19304">
    <property type="entry name" value="PGDH_inter"/>
    <property type="match status" value="1"/>
</dbReference>
<reference evidence="14" key="1">
    <citation type="journal article" date="2019" name="bioRxiv">
        <title>The Genome of the Zebra Mussel, Dreissena polymorpha: A Resource for Invasive Species Research.</title>
        <authorList>
            <person name="McCartney M.A."/>
            <person name="Auch B."/>
            <person name="Kono T."/>
            <person name="Mallez S."/>
            <person name="Zhang Y."/>
            <person name="Obille A."/>
            <person name="Becker A."/>
            <person name="Abrahante J.E."/>
            <person name="Garbe J."/>
            <person name="Badalamenti J.P."/>
            <person name="Herman A."/>
            <person name="Mangelson H."/>
            <person name="Liachko I."/>
            <person name="Sullivan S."/>
            <person name="Sone E.D."/>
            <person name="Koren S."/>
            <person name="Silverstein K.A.T."/>
            <person name="Beckman K.B."/>
            <person name="Gohl D.M."/>
        </authorList>
    </citation>
    <scope>NUCLEOTIDE SEQUENCE</scope>
    <source>
        <strain evidence="14">Duluth1</strain>
        <tissue evidence="14">Whole animal</tissue>
    </source>
</reference>
<keyword evidence="15" id="KW-1185">Reference proteome</keyword>
<keyword evidence="5" id="KW-0597">Phosphoprotein</keyword>
<dbReference type="EC" id="1.1.1.95" evidence="4"/>
<evidence type="ECO:0000259" key="11">
    <source>
        <dbReference type="Pfam" id="PF00389"/>
    </source>
</evidence>
<dbReference type="InterPro" id="IPR006140">
    <property type="entry name" value="D-isomer_DH_NAD-bd"/>
</dbReference>
<comment type="caution">
    <text evidence="14">The sequence shown here is derived from an EMBL/GenBank/DDBJ whole genome shotgun (WGS) entry which is preliminary data.</text>
</comment>
<dbReference type="AlphaFoldDB" id="A0A9D4C0G7"/>
<dbReference type="Proteomes" id="UP000828390">
    <property type="component" value="Unassembled WGS sequence"/>
</dbReference>
<dbReference type="InterPro" id="IPR029752">
    <property type="entry name" value="D-isomer_DH_CS1"/>
</dbReference>
<dbReference type="FunFam" id="3.40.50.720:FF:000616">
    <property type="entry name" value="D-3-phosphoglycerate dehydrogenase 2 chloroplastic"/>
    <property type="match status" value="1"/>
</dbReference>
<dbReference type="InterPro" id="IPR045626">
    <property type="entry name" value="PGDH_ASB_dom"/>
</dbReference>